<dbReference type="GO" id="GO:0005509">
    <property type="term" value="F:calcium ion binding"/>
    <property type="evidence" value="ECO:0007669"/>
    <property type="project" value="InterPro"/>
</dbReference>
<accession>S4R6H5</accession>
<dbReference type="GeneTree" id="ENSGT00440000033589"/>
<keyword evidence="2 7" id="KW-1003">Cell membrane</keyword>
<proteinExistence type="inferred from homology"/>
<dbReference type="PANTHER" id="PTHR22611">
    <property type="entry name" value="PROTEIN NAKED CUTICLE"/>
    <property type="match status" value="1"/>
</dbReference>
<evidence type="ECO:0000256" key="1">
    <source>
        <dbReference type="ARBA" id="ARBA00007081"/>
    </source>
</evidence>
<keyword evidence="5 7" id="KW-0479">Metal-binding</keyword>
<dbReference type="AlphaFoldDB" id="S4R6H5"/>
<feature type="region of interest" description="Disordered" evidence="8">
    <location>
        <begin position="159"/>
        <end position="282"/>
    </location>
</feature>
<evidence type="ECO:0000256" key="3">
    <source>
        <dbReference type="ARBA" id="ARBA00022490"/>
    </source>
</evidence>
<dbReference type="InterPro" id="IPR018247">
    <property type="entry name" value="EF_Hand_1_Ca_BS"/>
</dbReference>
<name>S4R6H5_PETMA</name>
<evidence type="ECO:0000259" key="9">
    <source>
        <dbReference type="PROSITE" id="PS50222"/>
    </source>
</evidence>
<dbReference type="PROSITE" id="PS50222">
    <property type="entry name" value="EF_HAND_2"/>
    <property type="match status" value="1"/>
</dbReference>
<feature type="compositionally biased region" description="Polar residues" evidence="8">
    <location>
        <begin position="75"/>
        <end position="86"/>
    </location>
</feature>
<dbReference type="GO" id="GO:0016055">
    <property type="term" value="P:Wnt signaling pathway"/>
    <property type="evidence" value="ECO:0007669"/>
    <property type="project" value="UniProtKB-UniRule"/>
</dbReference>
<feature type="domain" description="EF-hand" evidence="9">
    <location>
        <begin position="8"/>
        <end position="43"/>
    </location>
</feature>
<organism evidence="10">
    <name type="scientific">Petromyzon marinus</name>
    <name type="common">Sea lamprey</name>
    <dbReference type="NCBI Taxonomy" id="7757"/>
    <lineage>
        <taxon>Eukaryota</taxon>
        <taxon>Metazoa</taxon>
        <taxon>Chordata</taxon>
        <taxon>Craniata</taxon>
        <taxon>Vertebrata</taxon>
        <taxon>Cyclostomata</taxon>
        <taxon>Hyperoartia</taxon>
        <taxon>Petromyzontiformes</taxon>
        <taxon>Petromyzontidae</taxon>
        <taxon>Petromyzon</taxon>
    </lineage>
</organism>
<dbReference type="PANTHER" id="PTHR22611:SF9">
    <property type="entry name" value="PROTEIN NAKED CUTICLE"/>
    <property type="match status" value="1"/>
</dbReference>
<dbReference type="Gene3D" id="1.10.238.10">
    <property type="entry name" value="EF-hand"/>
    <property type="match status" value="1"/>
</dbReference>
<evidence type="ECO:0000256" key="4">
    <source>
        <dbReference type="ARBA" id="ARBA00022687"/>
    </source>
</evidence>
<dbReference type="Ensembl" id="ENSPMAT00000000807.1">
    <property type="protein sequence ID" value="ENSPMAP00000000805.1"/>
    <property type="gene ID" value="ENSPMAG00000000736.1"/>
</dbReference>
<comment type="subcellular location">
    <subcellularLocation>
        <location evidence="7">Cell membrane</location>
    </subcellularLocation>
    <subcellularLocation>
        <location evidence="7">Cytoplasm</location>
    </subcellularLocation>
</comment>
<feature type="compositionally biased region" description="Polar residues" evidence="8">
    <location>
        <begin position="159"/>
        <end position="172"/>
    </location>
</feature>
<reference evidence="10" key="2">
    <citation type="submission" date="2025-09" db="UniProtKB">
        <authorList>
            <consortium name="Ensembl"/>
        </authorList>
    </citation>
    <scope>IDENTIFICATION</scope>
</reference>
<feature type="compositionally biased region" description="Basic residues" evidence="8">
    <location>
        <begin position="270"/>
        <end position="282"/>
    </location>
</feature>
<evidence type="ECO:0000313" key="10">
    <source>
        <dbReference type="Ensembl" id="ENSPMAP00000000805.1"/>
    </source>
</evidence>
<dbReference type="InterPro" id="IPR040140">
    <property type="entry name" value="Nkd-like"/>
</dbReference>
<evidence type="ECO:0000256" key="5">
    <source>
        <dbReference type="ARBA" id="ARBA00022723"/>
    </source>
</evidence>
<keyword evidence="7" id="KW-0106">Calcium</keyword>
<evidence type="ECO:0000256" key="8">
    <source>
        <dbReference type="SAM" id="MobiDB-lite"/>
    </source>
</evidence>
<dbReference type="HOGENOM" id="CLU_035610_1_0_1"/>
<keyword evidence="6" id="KW-0472">Membrane</keyword>
<dbReference type="GO" id="GO:0005886">
    <property type="term" value="C:plasma membrane"/>
    <property type="evidence" value="ECO:0007669"/>
    <property type="project" value="UniProtKB-SubCell"/>
</dbReference>
<dbReference type="GO" id="GO:0090090">
    <property type="term" value="P:negative regulation of canonical Wnt signaling pathway"/>
    <property type="evidence" value="ECO:0007669"/>
    <property type="project" value="UniProtKB-ARBA"/>
</dbReference>
<evidence type="ECO:0000256" key="2">
    <source>
        <dbReference type="ARBA" id="ARBA00022475"/>
    </source>
</evidence>
<comment type="function">
    <text evidence="7">Cell autonomous antagonist of the canonical Wnt signaling pathway.</text>
</comment>
<dbReference type="GO" id="GO:0005737">
    <property type="term" value="C:cytoplasm"/>
    <property type="evidence" value="ECO:0007669"/>
    <property type="project" value="UniProtKB-SubCell"/>
</dbReference>
<comment type="similarity">
    <text evidence="1 7">Belongs to the NKD family.</text>
</comment>
<sequence>MECDVSVAEGNRQEWTFTLYDFDNSGKVTREDIAGLMHTIYEVVDNSVNHSPNNSKTLRVKLSVTPDPSQRRRANTGTDTRPNSLSMRMRSTHSPLRSAFACSRHNSDQNPPANTRHHYCLDENIERRNHYLDLAGIENYTSRFEEGAFKPCFHDDQVQATQPHGRSHSQGPESHGPRGSHRPHACDAGVGQGGDAPPPLNRQQGEALASKARTQQQQQQLLLIARSPRVHGKPAAAKSGKALRLQSQSVYAPVLASPSELQQQQQQQHGNKKHRQRSREAH</sequence>
<feature type="region of interest" description="Disordered" evidence="8">
    <location>
        <begin position="66"/>
        <end position="88"/>
    </location>
</feature>
<protein>
    <recommendedName>
        <fullName evidence="7">Protein naked cuticle homolog</fullName>
    </recommendedName>
</protein>
<keyword evidence="3" id="KW-0963">Cytoplasm</keyword>
<reference evidence="10" key="1">
    <citation type="submission" date="2025-08" db="UniProtKB">
        <authorList>
            <consortium name="Ensembl"/>
        </authorList>
    </citation>
    <scope>IDENTIFICATION</scope>
</reference>
<dbReference type="PROSITE" id="PS00018">
    <property type="entry name" value="EF_HAND_1"/>
    <property type="match status" value="1"/>
</dbReference>
<keyword evidence="4 7" id="KW-0879">Wnt signaling pathway</keyword>
<dbReference type="InterPro" id="IPR002048">
    <property type="entry name" value="EF_hand_dom"/>
</dbReference>
<evidence type="ECO:0000256" key="7">
    <source>
        <dbReference type="RuleBase" id="RU367060"/>
    </source>
</evidence>
<evidence type="ECO:0000256" key="6">
    <source>
        <dbReference type="ARBA" id="ARBA00023136"/>
    </source>
</evidence>